<dbReference type="Proteomes" id="UP000007797">
    <property type="component" value="Unassembled WGS sequence"/>
</dbReference>
<reference evidence="3" key="1">
    <citation type="journal article" date="2011" name="Genome Res.">
        <title>Phylogeny-wide analysis of social amoeba genomes highlights ancient origins for complex intercellular communication.</title>
        <authorList>
            <person name="Heidel A.J."/>
            <person name="Lawal H.M."/>
            <person name="Felder M."/>
            <person name="Schilde C."/>
            <person name="Helps N.R."/>
            <person name="Tunggal B."/>
            <person name="Rivero F."/>
            <person name="John U."/>
            <person name="Schleicher M."/>
            <person name="Eichinger L."/>
            <person name="Platzer M."/>
            <person name="Noegel A.A."/>
            <person name="Schaap P."/>
            <person name="Gloeckner G."/>
        </authorList>
    </citation>
    <scope>NUCLEOTIDE SEQUENCE [LARGE SCALE GENOMIC DNA]</scope>
    <source>
        <strain evidence="3">SH3</strain>
    </source>
</reference>
<proteinExistence type="predicted"/>
<name>F4Q700_CACFS</name>
<evidence type="ECO:0000313" key="2">
    <source>
        <dbReference type="EMBL" id="EGG16182.1"/>
    </source>
</evidence>
<dbReference type="RefSeq" id="XP_004354566.1">
    <property type="nucleotide sequence ID" value="XM_004354514.1"/>
</dbReference>
<dbReference type="InterPro" id="IPR009011">
    <property type="entry name" value="Man6P_isomerase_rcpt-bd_dom_sf"/>
</dbReference>
<dbReference type="GeneID" id="14868229"/>
<dbReference type="SUPFAM" id="SSF50911">
    <property type="entry name" value="Mannose 6-phosphate receptor domain"/>
    <property type="match status" value="1"/>
</dbReference>
<dbReference type="AlphaFoldDB" id="F4Q700"/>
<evidence type="ECO:0008006" key="4">
    <source>
        <dbReference type="Google" id="ProtNLM"/>
    </source>
</evidence>
<gene>
    <name evidence="2" type="ORF">DFA_09210</name>
</gene>
<keyword evidence="3" id="KW-1185">Reference proteome</keyword>
<evidence type="ECO:0000256" key="1">
    <source>
        <dbReference type="SAM" id="SignalP"/>
    </source>
</evidence>
<feature type="signal peptide" evidence="1">
    <location>
        <begin position="1"/>
        <end position="20"/>
    </location>
</feature>
<feature type="chain" id="PRO_5003319999" description="MRH domain-containing protein" evidence="1">
    <location>
        <begin position="21"/>
        <end position="274"/>
    </location>
</feature>
<sequence length="274" mass="29716">MKLISVFILVVLAVTTVVNTQTTVDSCTYIDKYGYYYDLRALAGQNYQVGPIISQFASGWTQLFSVCSVDTQCQSYNYAGASGCSYWNGNQLHGLTANAVTQRFGPVAPGTGVNLISNSTQSNLVVNMVCSVYNNQQSTCVESPQHTYTCTIYSNEACPFYQANVIPATKVLVSCQQGASGYGPSGIPYTNYQCVVLNTSPLSQYVMLYAVIGDTEIVNIEGNFSPLESSNNGTGLWYPSQAASPLHPFSKVSFGYTVENNEQNPRFLPVVVSD</sequence>
<dbReference type="KEGG" id="dfa:DFA_09210"/>
<protein>
    <recommendedName>
        <fullName evidence="4">MRH domain-containing protein</fullName>
    </recommendedName>
</protein>
<dbReference type="EMBL" id="GL883024">
    <property type="protein sequence ID" value="EGG16182.1"/>
    <property type="molecule type" value="Genomic_DNA"/>
</dbReference>
<keyword evidence="1" id="KW-0732">Signal</keyword>
<evidence type="ECO:0000313" key="3">
    <source>
        <dbReference type="Proteomes" id="UP000007797"/>
    </source>
</evidence>
<accession>F4Q700</accession>
<organism evidence="2 3">
    <name type="scientific">Cavenderia fasciculata</name>
    <name type="common">Slime mold</name>
    <name type="synonym">Dictyostelium fasciculatum</name>
    <dbReference type="NCBI Taxonomy" id="261658"/>
    <lineage>
        <taxon>Eukaryota</taxon>
        <taxon>Amoebozoa</taxon>
        <taxon>Evosea</taxon>
        <taxon>Eumycetozoa</taxon>
        <taxon>Dictyostelia</taxon>
        <taxon>Acytosteliales</taxon>
        <taxon>Cavenderiaceae</taxon>
        <taxon>Cavenderia</taxon>
    </lineage>
</organism>